<dbReference type="InterPro" id="IPR041881">
    <property type="entry name" value="PqqD_sf"/>
</dbReference>
<proteinExistence type="predicted"/>
<accession>D9ZEM9</accession>
<organism evidence="1">
    <name type="scientific">uncultured organism</name>
    <dbReference type="NCBI Taxonomy" id="155900"/>
    <lineage>
        <taxon>unclassified sequences</taxon>
        <taxon>environmental samples</taxon>
    </lineage>
</organism>
<evidence type="ECO:0000313" key="1">
    <source>
        <dbReference type="EMBL" id="ADD61783.1"/>
    </source>
</evidence>
<reference evidence="1" key="1">
    <citation type="journal article" date="2010" name="Genome Res.">
        <title>Functional metagenomics to mine the human gut microbiome for dietary fiber catabolic enzymes.</title>
        <authorList>
            <person name="Tasse L."/>
            <person name="Bercovici J."/>
            <person name="Pizzut-Serin S."/>
            <person name="Robe P."/>
            <person name="Tap J."/>
            <person name="Klopp C."/>
            <person name="Cantarel B.L."/>
            <person name="Coutinho P.M."/>
            <person name="Henrissat B."/>
            <person name="Leclerc M."/>
            <person name="Dore J."/>
            <person name="Monsan P."/>
            <person name="Remaud-Simeon M."/>
            <person name="Potocki-Veronese G."/>
        </authorList>
    </citation>
    <scope>NUCLEOTIDE SEQUENCE</scope>
</reference>
<dbReference type="Pfam" id="PF05402">
    <property type="entry name" value="PqqD"/>
    <property type="match status" value="1"/>
</dbReference>
<dbReference type="EMBL" id="GU942943">
    <property type="protein sequence ID" value="ADD61783.1"/>
    <property type="molecule type" value="Genomic_DNA"/>
</dbReference>
<protein>
    <recommendedName>
        <fullName evidence="2">Coenzyme PQQ synthesis protein D (PqqD)</fullName>
    </recommendedName>
</protein>
<dbReference type="Gene3D" id="1.10.10.1150">
    <property type="entry name" value="Coenzyme PQQ synthesis protein D (PqqD)"/>
    <property type="match status" value="1"/>
</dbReference>
<sequence>MSADIHVKLEEHGTAVWRLIDGNRTVQEIISLLTDHFQNEDNYPSRVTTYIMQLQKDGFIQLKVES</sequence>
<dbReference type="InterPro" id="IPR008792">
    <property type="entry name" value="PQQD"/>
</dbReference>
<name>D9ZEM9_9ZZZZ</name>
<dbReference type="AlphaFoldDB" id="D9ZEM9"/>
<evidence type="ECO:0008006" key="2">
    <source>
        <dbReference type="Google" id="ProtNLM"/>
    </source>
</evidence>